<name>A0A318SLI5_9DEIO</name>
<dbReference type="InterPro" id="IPR008969">
    <property type="entry name" value="CarboxyPept-like_regulatory"/>
</dbReference>
<accession>A0A318SLI5</accession>
<feature type="signal peptide" evidence="1">
    <location>
        <begin position="1"/>
        <end position="18"/>
    </location>
</feature>
<reference evidence="2 3" key="1">
    <citation type="submission" date="2018-06" db="EMBL/GenBank/DDBJ databases">
        <title>Genomic Encyclopedia of Type Strains, Phase IV (KMG-IV): sequencing the most valuable type-strain genomes for metagenomic binning, comparative biology and taxonomic classification.</title>
        <authorList>
            <person name="Goeker M."/>
        </authorList>
    </citation>
    <scope>NUCLEOTIDE SEQUENCE [LARGE SCALE GENOMIC DNA]</scope>
    <source>
        <strain evidence="2 3">DSM 18048</strain>
    </source>
</reference>
<feature type="chain" id="PRO_5016445041" description="Carboxypeptidase family protein" evidence="1">
    <location>
        <begin position="19"/>
        <end position="380"/>
    </location>
</feature>
<keyword evidence="1" id="KW-0732">Signal</keyword>
<dbReference type="InterPro" id="IPR013783">
    <property type="entry name" value="Ig-like_fold"/>
</dbReference>
<dbReference type="EMBL" id="QJSX01000003">
    <property type="protein sequence ID" value="PYE55389.1"/>
    <property type="molecule type" value="Genomic_DNA"/>
</dbReference>
<keyword evidence="3" id="KW-1185">Reference proteome</keyword>
<dbReference type="Proteomes" id="UP000248326">
    <property type="component" value="Unassembled WGS sequence"/>
</dbReference>
<protein>
    <recommendedName>
        <fullName evidence="4">Carboxypeptidase family protein</fullName>
    </recommendedName>
</protein>
<dbReference type="SUPFAM" id="SSF49464">
    <property type="entry name" value="Carboxypeptidase regulatory domain-like"/>
    <property type="match status" value="1"/>
</dbReference>
<evidence type="ECO:0000313" key="3">
    <source>
        <dbReference type="Proteomes" id="UP000248326"/>
    </source>
</evidence>
<gene>
    <name evidence="2" type="ORF">DES52_103222</name>
</gene>
<proteinExistence type="predicted"/>
<dbReference type="Gene3D" id="2.60.40.10">
    <property type="entry name" value="Immunoglobulins"/>
    <property type="match status" value="1"/>
</dbReference>
<evidence type="ECO:0008006" key="4">
    <source>
        <dbReference type="Google" id="ProtNLM"/>
    </source>
</evidence>
<dbReference type="OrthoDB" id="9800887at2"/>
<dbReference type="RefSeq" id="WP_110885726.1">
    <property type="nucleotide sequence ID" value="NZ_QJSX01000003.1"/>
</dbReference>
<organism evidence="2 3">
    <name type="scientific">Deinococcus yavapaiensis KR-236</name>
    <dbReference type="NCBI Taxonomy" id="694435"/>
    <lineage>
        <taxon>Bacteria</taxon>
        <taxon>Thermotogati</taxon>
        <taxon>Deinococcota</taxon>
        <taxon>Deinococci</taxon>
        <taxon>Deinococcales</taxon>
        <taxon>Deinococcaceae</taxon>
        <taxon>Deinococcus</taxon>
    </lineage>
</organism>
<dbReference type="AlphaFoldDB" id="A0A318SLI5"/>
<sequence length="380" mass="39951">MRKIALSTALVLTSTALAASFSGTVQAPKGVDLKGATIVACAAKDGGCDEDASVLTTVSTSGAEANFQLAVQPNVGYYLLAWKDVNGNGDIDDGDYFARLSGADGAALKVQAPRANVRLSIGKLGAAPDSTSPAPSQKAVTPKPIVTKGSPGYVTGQVFDSLGRPLRGAFVTIDPAVNGYFVNTLGTFETDANGAYKVRLTPEVSWKAVVSANMTWRDQPMCLPGAPFGNGGFFFDRDGAVRHFRIDVNVADLTLRQEFVVSTNPAERPRFIGGNNVNRFKLSLKPLGRLVDGTTTSASEATVVASKSGGVDSTTISLRKLPLGRYELSLAYVESDGSLTPLLVHDTGKANSAFARTTTVDFDRIIGCGALGEVEYQFPR</sequence>
<evidence type="ECO:0000313" key="2">
    <source>
        <dbReference type="EMBL" id="PYE55389.1"/>
    </source>
</evidence>
<evidence type="ECO:0000256" key="1">
    <source>
        <dbReference type="SAM" id="SignalP"/>
    </source>
</evidence>
<comment type="caution">
    <text evidence="2">The sequence shown here is derived from an EMBL/GenBank/DDBJ whole genome shotgun (WGS) entry which is preliminary data.</text>
</comment>